<organism evidence="4 5">
    <name type="scientific">Aminithiophilus ramosus</name>
    <dbReference type="NCBI Taxonomy" id="3029084"/>
    <lineage>
        <taxon>Bacteria</taxon>
        <taxon>Thermotogati</taxon>
        <taxon>Synergistota</taxon>
        <taxon>Synergistia</taxon>
        <taxon>Synergistales</taxon>
        <taxon>Aminithiophilaceae</taxon>
        <taxon>Aminithiophilus</taxon>
    </lineage>
</organism>
<accession>A0A9Q7AGR6</accession>
<feature type="domain" description="CheW-like" evidence="3">
    <location>
        <begin position="14"/>
        <end position="152"/>
    </location>
</feature>
<evidence type="ECO:0000313" key="5">
    <source>
        <dbReference type="Proteomes" id="UP000671879"/>
    </source>
</evidence>
<keyword evidence="1" id="KW-0597">Phosphoprotein</keyword>
<dbReference type="Gene3D" id="2.40.50.180">
    <property type="entry name" value="CheA-289, Domain 4"/>
    <property type="match status" value="1"/>
</dbReference>
<dbReference type="SMART" id="SM00260">
    <property type="entry name" value="CheW"/>
    <property type="match status" value="1"/>
</dbReference>
<gene>
    <name evidence="4" type="ORF">KAR29_02440</name>
</gene>
<feature type="modified residue" description="4-aspartylphosphate" evidence="1">
    <location>
        <position position="232"/>
    </location>
</feature>
<dbReference type="EMBL" id="CP072943">
    <property type="protein sequence ID" value="QTX32809.1"/>
    <property type="molecule type" value="Genomic_DNA"/>
</dbReference>
<dbReference type="GO" id="GO:0000160">
    <property type="term" value="P:phosphorelay signal transduction system"/>
    <property type="evidence" value="ECO:0007669"/>
    <property type="project" value="InterPro"/>
</dbReference>
<proteinExistence type="predicted"/>
<dbReference type="SUPFAM" id="SSF52172">
    <property type="entry name" value="CheY-like"/>
    <property type="match status" value="1"/>
</dbReference>
<dbReference type="PROSITE" id="PS50110">
    <property type="entry name" value="RESPONSE_REGULATORY"/>
    <property type="match status" value="1"/>
</dbReference>
<dbReference type="AlphaFoldDB" id="A0A9Q7AGR6"/>
<dbReference type="SUPFAM" id="SSF50341">
    <property type="entry name" value="CheW-like"/>
    <property type="match status" value="1"/>
</dbReference>
<reference evidence="5" key="1">
    <citation type="submission" date="2021-04" db="EMBL/GenBank/DDBJ databases">
        <title>A novel Synergistetes isolate from a pyrite-forming mixed culture.</title>
        <authorList>
            <person name="Bunk B."/>
            <person name="Sproer C."/>
            <person name="Spring S."/>
            <person name="Pester M."/>
        </authorList>
    </citation>
    <scope>NUCLEOTIDE SEQUENCE [LARGE SCALE GENOMIC DNA]</scope>
    <source>
        <strain evidence="5">J.5.4.2-T.3.5.2</strain>
    </source>
</reference>
<dbReference type="InterPro" id="IPR011006">
    <property type="entry name" value="CheY-like_superfamily"/>
</dbReference>
<dbReference type="PROSITE" id="PS50851">
    <property type="entry name" value="CHEW"/>
    <property type="match status" value="1"/>
</dbReference>
<protein>
    <submittedName>
        <fullName evidence="4">Chemotaxis protein CheV</fullName>
    </submittedName>
</protein>
<dbReference type="InterPro" id="IPR036061">
    <property type="entry name" value="CheW-like_dom_sf"/>
</dbReference>
<keyword evidence="5" id="KW-1185">Reference proteome</keyword>
<dbReference type="InterPro" id="IPR001789">
    <property type="entry name" value="Sig_transdc_resp-reg_receiver"/>
</dbReference>
<dbReference type="SMART" id="SM00448">
    <property type="entry name" value="REC"/>
    <property type="match status" value="1"/>
</dbReference>
<dbReference type="GO" id="GO:0006935">
    <property type="term" value="P:chemotaxis"/>
    <property type="evidence" value="ECO:0007669"/>
    <property type="project" value="InterPro"/>
</dbReference>
<evidence type="ECO:0000259" key="3">
    <source>
        <dbReference type="PROSITE" id="PS50851"/>
    </source>
</evidence>
<feature type="domain" description="Response regulatory" evidence="2">
    <location>
        <begin position="180"/>
        <end position="299"/>
    </location>
</feature>
<evidence type="ECO:0000259" key="2">
    <source>
        <dbReference type="PROSITE" id="PS50110"/>
    </source>
</evidence>
<dbReference type="Pfam" id="PF00072">
    <property type="entry name" value="Response_reg"/>
    <property type="match status" value="1"/>
</dbReference>
<sequence>MKDDKILTEVGTNEWQVVVFLLGEQAFAINVDKTREILRWTGVRPVPQSHPAMLGITTVRGEVIPLIDLRNYLAIASDRDRELDKVIVAEFNKMKLGFVVDGVERIYRISSEELDSTLSGTFLGDDALYVIKREGRNILLLDYERIVQVVNPKIAEAYHLDPKRKRQAVPSSLGDPGSYKILVAEDSPLIRRLIQDALDAGGFHNVELVSHGKAAWDRLIEPDEHFDLLITDIEMPKMDGLTLTRRLREDERFAPMKIIVYSSIMAEDIRRKAASVGADLQITKPEIASLVDEVCLLLAGSRTVESR</sequence>
<dbReference type="Gene3D" id="3.40.50.2300">
    <property type="match status" value="1"/>
</dbReference>
<dbReference type="Gene3D" id="2.30.30.40">
    <property type="entry name" value="SH3 Domains"/>
    <property type="match status" value="1"/>
</dbReference>
<dbReference type="KEGG" id="aram:KAR29_02440"/>
<dbReference type="Pfam" id="PF01584">
    <property type="entry name" value="CheW"/>
    <property type="match status" value="1"/>
</dbReference>
<dbReference type="Proteomes" id="UP000671879">
    <property type="component" value="Chromosome"/>
</dbReference>
<evidence type="ECO:0000313" key="4">
    <source>
        <dbReference type="EMBL" id="QTX32809.1"/>
    </source>
</evidence>
<dbReference type="PANTHER" id="PTHR47233">
    <property type="entry name" value="CHEMOTAXIS PROTEIN CHEV"/>
    <property type="match status" value="1"/>
</dbReference>
<evidence type="ECO:0000256" key="1">
    <source>
        <dbReference type="PROSITE-ProRule" id="PRU00169"/>
    </source>
</evidence>
<dbReference type="RefSeq" id="WP_274374066.1">
    <property type="nucleotide sequence ID" value="NZ_CP072943.1"/>
</dbReference>
<dbReference type="InterPro" id="IPR024181">
    <property type="entry name" value="Chemotax_regulator_CheV"/>
</dbReference>
<dbReference type="PANTHER" id="PTHR47233:SF3">
    <property type="entry name" value="CHEMOTAXIS PROTEIN CHEV"/>
    <property type="match status" value="1"/>
</dbReference>
<name>A0A9Q7AGR6_9BACT</name>
<dbReference type="InterPro" id="IPR002545">
    <property type="entry name" value="CheW-lke_dom"/>
</dbReference>
<dbReference type="PIRSF" id="PIRSF002867">
    <property type="entry name" value="CheV"/>
    <property type="match status" value="1"/>
</dbReference>